<reference evidence="2 3" key="1">
    <citation type="submission" date="2023-07" db="EMBL/GenBank/DDBJ databases">
        <title>Sequencing the genomes of 1000 actinobacteria strains.</title>
        <authorList>
            <person name="Klenk H.-P."/>
        </authorList>
    </citation>
    <scope>NUCLEOTIDE SEQUENCE [LARGE SCALE GENOMIC DNA]</scope>
    <source>
        <strain evidence="2 3">DSM 19426</strain>
    </source>
</reference>
<gene>
    <name evidence="2" type="ORF">J2S63_003442</name>
</gene>
<feature type="transmembrane region" description="Helical" evidence="1">
    <location>
        <begin position="75"/>
        <end position="99"/>
    </location>
</feature>
<proteinExistence type="predicted"/>
<keyword evidence="3" id="KW-1185">Reference proteome</keyword>
<keyword evidence="1" id="KW-1133">Transmembrane helix</keyword>
<evidence type="ECO:0000256" key="1">
    <source>
        <dbReference type="SAM" id="Phobius"/>
    </source>
</evidence>
<evidence type="ECO:0008006" key="4">
    <source>
        <dbReference type="Google" id="ProtNLM"/>
    </source>
</evidence>
<accession>A0ABU2BZT9</accession>
<feature type="transmembrane region" description="Helical" evidence="1">
    <location>
        <begin position="6"/>
        <end position="30"/>
    </location>
</feature>
<keyword evidence="1" id="KW-0472">Membrane</keyword>
<protein>
    <recommendedName>
        <fullName evidence="4">DUF1772 domain-containing protein</fullName>
    </recommendedName>
</protein>
<evidence type="ECO:0000313" key="2">
    <source>
        <dbReference type="EMBL" id="MDR7363889.1"/>
    </source>
</evidence>
<dbReference type="Proteomes" id="UP001183648">
    <property type="component" value="Unassembled WGS sequence"/>
</dbReference>
<feature type="transmembrane region" description="Helical" evidence="1">
    <location>
        <begin position="51"/>
        <end position="69"/>
    </location>
</feature>
<keyword evidence="1" id="KW-0812">Transmembrane</keyword>
<organism evidence="2 3">
    <name type="scientific">Nocardioides marmoribigeumensis</name>
    <dbReference type="NCBI Taxonomy" id="433649"/>
    <lineage>
        <taxon>Bacteria</taxon>
        <taxon>Bacillati</taxon>
        <taxon>Actinomycetota</taxon>
        <taxon>Actinomycetes</taxon>
        <taxon>Propionibacteriales</taxon>
        <taxon>Nocardioidaceae</taxon>
        <taxon>Nocardioides</taxon>
    </lineage>
</organism>
<sequence length="139" mass="14080">MNDWEPWLVATAALHLGFQLTVTAVVYPALADVPPADWSAAHAAHSRRISYVVAAAYLPLLGVGLWALVDGPVDVGLVVAAVGAAVSFLTTAAVAAPTHGRLGSGRTDALVARLLVADRVRLLGAVVCLAGALVAVLAG</sequence>
<evidence type="ECO:0000313" key="3">
    <source>
        <dbReference type="Proteomes" id="UP001183648"/>
    </source>
</evidence>
<dbReference type="EMBL" id="JAVDYG010000001">
    <property type="protein sequence ID" value="MDR7363889.1"/>
    <property type="molecule type" value="Genomic_DNA"/>
</dbReference>
<comment type="caution">
    <text evidence="2">The sequence shown here is derived from an EMBL/GenBank/DDBJ whole genome shotgun (WGS) entry which is preliminary data.</text>
</comment>
<dbReference type="RefSeq" id="WP_310304804.1">
    <property type="nucleotide sequence ID" value="NZ_BAAAPS010000005.1"/>
</dbReference>
<name>A0ABU2BZT9_9ACTN</name>
<feature type="transmembrane region" description="Helical" evidence="1">
    <location>
        <begin position="120"/>
        <end position="138"/>
    </location>
</feature>